<feature type="transmembrane region" description="Helical" evidence="1">
    <location>
        <begin position="42"/>
        <end position="59"/>
    </location>
</feature>
<name>E0IFQ3_9BACL</name>
<dbReference type="AlphaFoldDB" id="E0IFQ3"/>
<evidence type="ECO:0000256" key="1">
    <source>
        <dbReference type="SAM" id="Phobius"/>
    </source>
</evidence>
<reference evidence="2 3" key="1">
    <citation type="submission" date="2010-07" db="EMBL/GenBank/DDBJ databases">
        <title>The draft genome of Paenibacillus curdlanolyticus YK9.</title>
        <authorList>
            <consortium name="US DOE Joint Genome Institute (JGI-PGF)"/>
            <person name="Lucas S."/>
            <person name="Copeland A."/>
            <person name="Lapidus A."/>
            <person name="Cheng J.-F."/>
            <person name="Bruce D."/>
            <person name="Goodwin L."/>
            <person name="Pitluck S."/>
            <person name="Land M.L."/>
            <person name="Hauser L."/>
            <person name="Chang Y.-J."/>
            <person name="Jeffries C."/>
            <person name="Anderson I.J."/>
            <person name="Johnson E."/>
            <person name="Loganathan U."/>
            <person name="Mulhopadhyay B."/>
            <person name="Kyrpides N."/>
            <person name="Woyke T.J."/>
        </authorList>
    </citation>
    <scope>NUCLEOTIDE SEQUENCE [LARGE SCALE GENOMIC DNA]</scope>
    <source>
        <strain evidence="2 3">YK9</strain>
    </source>
</reference>
<evidence type="ECO:0000313" key="3">
    <source>
        <dbReference type="Proteomes" id="UP000005387"/>
    </source>
</evidence>
<sequence length="145" mass="15868">MDFIYDEQTWTTFFQDNWLVLVLALVALFVVIGIVRTIVKWALVAAIVIGVIAYSGYTLEDVKSIGTKVTDSVKQEAIQAMAGEASAATYTSNGDGTFTVKTNNLELTGKPNDNEVEVKFRGAKIGTWKIDETIRTLIDTAKNNG</sequence>
<keyword evidence="1" id="KW-0812">Transmembrane</keyword>
<dbReference type="OrthoDB" id="2679169at2"/>
<feature type="transmembrane region" description="Helical" evidence="1">
    <location>
        <begin position="18"/>
        <end position="35"/>
    </location>
</feature>
<dbReference type="EMBL" id="AEDD01000014">
    <property type="protein sequence ID" value="EFM08719.1"/>
    <property type="molecule type" value="Genomic_DNA"/>
</dbReference>
<keyword evidence="1" id="KW-1133">Transmembrane helix</keyword>
<dbReference type="STRING" id="717606.PaecuDRAFT_4513"/>
<dbReference type="eggNOG" id="ENOG5032ZCD">
    <property type="taxonomic scope" value="Bacteria"/>
</dbReference>
<accession>E0IFQ3</accession>
<gene>
    <name evidence="2" type="ORF">PaecuDRAFT_4513</name>
</gene>
<organism evidence="2 3">
    <name type="scientific">Paenibacillus curdlanolyticus YK9</name>
    <dbReference type="NCBI Taxonomy" id="717606"/>
    <lineage>
        <taxon>Bacteria</taxon>
        <taxon>Bacillati</taxon>
        <taxon>Bacillota</taxon>
        <taxon>Bacilli</taxon>
        <taxon>Bacillales</taxon>
        <taxon>Paenibacillaceae</taxon>
        <taxon>Paenibacillus</taxon>
    </lineage>
</organism>
<dbReference type="Proteomes" id="UP000005387">
    <property type="component" value="Unassembled WGS sequence"/>
</dbReference>
<keyword evidence="3" id="KW-1185">Reference proteome</keyword>
<protein>
    <submittedName>
        <fullName evidence="2">Uncharacterized protein</fullName>
    </submittedName>
</protein>
<evidence type="ECO:0000313" key="2">
    <source>
        <dbReference type="EMBL" id="EFM08719.1"/>
    </source>
</evidence>
<proteinExistence type="predicted"/>
<dbReference type="RefSeq" id="WP_006040496.1">
    <property type="nucleotide sequence ID" value="NZ_AEDD01000014.1"/>
</dbReference>
<keyword evidence="1" id="KW-0472">Membrane</keyword>